<keyword evidence="2" id="KW-0012">Acyltransferase</keyword>
<evidence type="ECO:0000256" key="2">
    <source>
        <dbReference type="ARBA" id="ARBA00023315"/>
    </source>
</evidence>
<accession>A0A1S1HPC7</accession>
<evidence type="ECO:0000313" key="5">
    <source>
        <dbReference type="Proteomes" id="UP000179588"/>
    </source>
</evidence>
<feature type="domain" description="N-acetyltransferase" evidence="3">
    <location>
        <begin position="4"/>
        <end position="165"/>
    </location>
</feature>
<dbReference type="CDD" id="cd04301">
    <property type="entry name" value="NAT_SF"/>
    <property type="match status" value="1"/>
</dbReference>
<dbReference type="Gene3D" id="3.40.630.30">
    <property type="match status" value="1"/>
</dbReference>
<dbReference type="Pfam" id="PF00583">
    <property type="entry name" value="Acetyltransf_1"/>
    <property type="match status" value="1"/>
</dbReference>
<keyword evidence="1" id="KW-0808">Transferase</keyword>
<dbReference type="GO" id="GO:0016747">
    <property type="term" value="F:acyltransferase activity, transferring groups other than amino-acyl groups"/>
    <property type="evidence" value="ECO:0007669"/>
    <property type="project" value="InterPro"/>
</dbReference>
<comment type="caution">
    <text evidence="4">The sequence shown here is derived from an EMBL/GenBank/DDBJ whole genome shotgun (WGS) entry which is preliminary data.</text>
</comment>
<dbReference type="PANTHER" id="PTHR43420:SF47">
    <property type="entry name" value="N-ACETYLTRANSFERASE DOMAIN-CONTAINING PROTEIN"/>
    <property type="match status" value="1"/>
</dbReference>
<dbReference type="Proteomes" id="UP000179588">
    <property type="component" value="Unassembled WGS sequence"/>
</dbReference>
<dbReference type="SUPFAM" id="SSF55729">
    <property type="entry name" value="Acyl-CoA N-acyltransferases (Nat)"/>
    <property type="match status" value="1"/>
</dbReference>
<sequence>MIEPKIRLLGVADVQDFRNIRLSALKKSPEMFGSIYDCEEKQPIQSFAKRLDSFTAFGAYIDEKIVGLCVFKQDDGIKDAHKAYLSSAFVEPEFRGLGIAEKLLQSVKNYALKHVEQIMLSVVDGNTAAINLYEKHGFKIYGVEPRALKEGTEYRDEILMALILR</sequence>
<evidence type="ECO:0000256" key="1">
    <source>
        <dbReference type="ARBA" id="ARBA00022679"/>
    </source>
</evidence>
<gene>
    <name evidence="4" type="ORF">A3Q29_04265</name>
</gene>
<reference evidence="4 5" key="1">
    <citation type="submission" date="2016-03" db="EMBL/GenBank/DDBJ databases">
        <title>Genome sequence of Providencia stuartii strain, isolated from the salivary glands of larval Lucilia sericata.</title>
        <authorList>
            <person name="Yuan Y."/>
            <person name="Zhang Y."/>
            <person name="Fu S."/>
            <person name="Crippen T.L."/>
            <person name="Visi D."/>
            <person name="Benbow M.E."/>
            <person name="Allen M."/>
            <person name="Tomberlin J.K."/>
            <person name="Sze S.-H."/>
            <person name="Tarone A.M."/>
        </authorList>
    </citation>
    <scope>NUCLEOTIDE SEQUENCE [LARGE SCALE GENOMIC DNA]</scope>
    <source>
        <strain evidence="4 5">Crippen</strain>
    </source>
</reference>
<name>A0A1S1HPC7_PROST</name>
<dbReference type="OrthoDB" id="9796919at2"/>
<dbReference type="EMBL" id="LVIE01000168">
    <property type="protein sequence ID" value="OHT23897.1"/>
    <property type="molecule type" value="Genomic_DNA"/>
</dbReference>
<dbReference type="PROSITE" id="PS51186">
    <property type="entry name" value="GNAT"/>
    <property type="match status" value="1"/>
</dbReference>
<organism evidence="4 5">
    <name type="scientific">Providencia stuartii</name>
    <dbReference type="NCBI Taxonomy" id="588"/>
    <lineage>
        <taxon>Bacteria</taxon>
        <taxon>Pseudomonadati</taxon>
        <taxon>Pseudomonadota</taxon>
        <taxon>Gammaproteobacteria</taxon>
        <taxon>Enterobacterales</taxon>
        <taxon>Morganellaceae</taxon>
        <taxon>Providencia</taxon>
    </lineage>
</organism>
<dbReference type="PANTHER" id="PTHR43420">
    <property type="entry name" value="ACETYLTRANSFERASE"/>
    <property type="match status" value="1"/>
</dbReference>
<evidence type="ECO:0000259" key="3">
    <source>
        <dbReference type="PROSITE" id="PS51186"/>
    </source>
</evidence>
<dbReference type="InterPro" id="IPR000182">
    <property type="entry name" value="GNAT_dom"/>
</dbReference>
<protein>
    <recommendedName>
        <fullName evidence="3">N-acetyltransferase domain-containing protein</fullName>
    </recommendedName>
</protein>
<dbReference type="AlphaFoldDB" id="A0A1S1HPC7"/>
<dbReference type="InterPro" id="IPR050680">
    <property type="entry name" value="YpeA/RimI_acetyltransf"/>
</dbReference>
<proteinExistence type="predicted"/>
<dbReference type="InterPro" id="IPR016181">
    <property type="entry name" value="Acyl_CoA_acyltransferase"/>
</dbReference>
<evidence type="ECO:0000313" key="4">
    <source>
        <dbReference type="EMBL" id="OHT23897.1"/>
    </source>
</evidence>
<dbReference type="RefSeq" id="WP_070928035.1">
    <property type="nucleotide sequence ID" value="NZ_VAUE01000087.1"/>
</dbReference>
<keyword evidence="5" id="KW-1185">Reference proteome</keyword>